<keyword evidence="3" id="KW-1185">Reference proteome</keyword>
<feature type="region of interest" description="Disordered" evidence="1">
    <location>
        <begin position="23"/>
        <end position="63"/>
    </location>
</feature>
<dbReference type="AlphaFoldDB" id="A0ABD1ZHD8"/>
<proteinExistence type="predicted"/>
<dbReference type="Proteomes" id="UP001605036">
    <property type="component" value="Unassembled WGS sequence"/>
</dbReference>
<accession>A0ABD1ZHD8</accession>
<gene>
    <name evidence="2" type="ORF">R1flu_018991</name>
</gene>
<name>A0ABD1ZHD8_9MARC</name>
<sequence length="89" mass="9881">MVDEERNEQLTWLDGTLRTHTRTRTNALSSSTAGKLSADPTNENARLDASGSPTWTGQPTRMGRCMGVMTKDRTEIAWRMVGRQNGGKQ</sequence>
<evidence type="ECO:0000313" key="3">
    <source>
        <dbReference type="Proteomes" id="UP001605036"/>
    </source>
</evidence>
<organism evidence="2 3">
    <name type="scientific">Riccia fluitans</name>
    <dbReference type="NCBI Taxonomy" id="41844"/>
    <lineage>
        <taxon>Eukaryota</taxon>
        <taxon>Viridiplantae</taxon>
        <taxon>Streptophyta</taxon>
        <taxon>Embryophyta</taxon>
        <taxon>Marchantiophyta</taxon>
        <taxon>Marchantiopsida</taxon>
        <taxon>Marchantiidae</taxon>
        <taxon>Marchantiales</taxon>
        <taxon>Ricciaceae</taxon>
        <taxon>Riccia</taxon>
    </lineage>
</organism>
<dbReference type="EMBL" id="JBHFFA010000001">
    <property type="protein sequence ID" value="KAL2650863.1"/>
    <property type="molecule type" value="Genomic_DNA"/>
</dbReference>
<reference evidence="2 3" key="1">
    <citation type="submission" date="2024-09" db="EMBL/GenBank/DDBJ databases">
        <title>Chromosome-scale assembly of Riccia fluitans.</title>
        <authorList>
            <person name="Paukszto L."/>
            <person name="Sawicki J."/>
            <person name="Karawczyk K."/>
            <person name="Piernik-Szablinska J."/>
            <person name="Szczecinska M."/>
            <person name="Mazdziarz M."/>
        </authorList>
    </citation>
    <scope>NUCLEOTIDE SEQUENCE [LARGE SCALE GENOMIC DNA]</scope>
    <source>
        <strain evidence="2">Rf_01</strain>
        <tissue evidence="2">Aerial parts of the thallus</tissue>
    </source>
</reference>
<feature type="compositionally biased region" description="Polar residues" evidence="1">
    <location>
        <begin position="24"/>
        <end position="44"/>
    </location>
</feature>
<evidence type="ECO:0000256" key="1">
    <source>
        <dbReference type="SAM" id="MobiDB-lite"/>
    </source>
</evidence>
<comment type="caution">
    <text evidence="2">The sequence shown here is derived from an EMBL/GenBank/DDBJ whole genome shotgun (WGS) entry which is preliminary data.</text>
</comment>
<evidence type="ECO:0000313" key="2">
    <source>
        <dbReference type="EMBL" id="KAL2650863.1"/>
    </source>
</evidence>
<protein>
    <submittedName>
        <fullName evidence="2">Uncharacterized protein</fullName>
    </submittedName>
</protein>